<evidence type="ECO:0000256" key="4">
    <source>
        <dbReference type="ARBA" id="ARBA00022825"/>
    </source>
</evidence>
<keyword evidence="2 5" id="KW-0645">Protease</keyword>
<keyword evidence="9" id="KW-1185">Reference proteome</keyword>
<dbReference type="InterPro" id="IPR023827">
    <property type="entry name" value="Peptidase_S8_Asp-AS"/>
</dbReference>
<evidence type="ECO:0000313" key="10">
    <source>
        <dbReference type="RefSeq" id="XP_033572675.1"/>
    </source>
</evidence>
<dbReference type="InterPro" id="IPR015500">
    <property type="entry name" value="Peptidase_S8_subtilisin-rel"/>
</dbReference>
<feature type="active site" description="Charge relay system" evidence="5">
    <location>
        <position position="156"/>
    </location>
</feature>
<evidence type="ECO:0000256" key="2">
    <source>
        <dbReference type="ARBA" id="ARBA00022670"/>
    </source>
</evidence>
<dbReference type="EMBL" id="MU003709">
    <property type="protein sequence ID" value="KAF2805711.1"/>
    <property type="molecule type" value="Genomic_DNA"/>
</dbReference>
<name>A0A6A6YA62_9PEZI</name>
<comment type="similarity">
    <text evidence="1 5 6">Belongs to the peptidase S8 family.</text>
</comment>
<proteinExistence type="inferred from homology"/>
<evidence type="ECO:0000313" key="9">
    <source>
        <dbReference type="Proteomes" id="UP000504636"/>
    </source>
</evidence>
<keyword evidence="3 5" id="KW-0378">Hydrolase</keyword>
<dbReference type="InterPro" id="IPR000209">
    <property type="entry name" value="Peptidase_S8/S53_dom"/>
</dbReference>
<dbReference type="PANTHER" id="PTHR43806">
    <property type="entry name" value="PEPTIDASE S8"/>
    <property type="match status" value="1"/>
</dbReference>
<evidence type="ECO:0000256" key="5">
    <source>
        <dbReference type="PROSITE-ProRule" id="PRU01240"/>
    </source>
</evidence>
<reference evidence="10" key="2">
    <citation type="submission" date="2020-04" db="EMBL/GenBank/DDBJ databases">
        <authorList>
            <consortium name="NCBI Genome Project"/>
        </authorList>
    </citation>
    <scope>NUCLEOTIDE SEQUENCE</scope>
    <source>
        <strain evidence="10">CBS 304.34</strain>
    </source>
</reference>
<dbReference type="PROSITE" id="PS51892">
    <property type="entry name" value="SUBTILASE"/>
    <property type="match status" value="1"/>
</dbReference>
<dbReference type="PANTHER" id="PTHR43806:SF11">
    <property type="entry name" value="CEREVISIN-RELATED"/>
    <property type="match status" value="1"/>
</dbReference>
<dbReference type="InterPro" id="IPR036852">
    <property type="entry name" value="Peptidase_S8/S53_dom_sf"/>
</dbReference>
<dbReference type="InterPro" id="IPR050131">
    <property type="entry name" value="Peptidase_S8_subtilisin-like"/>
</dbReference>
<gene>
    <name evidence="8 10" type="ORF">BDZ99DRAFT_110096</name>
</gene>
<reference evidence="10" key="3">
    <citation type="submission" date="2025-04" db="UniProtKB">
        <authorList>
            <consortium name="RefSeq"/>
        </authorList>
    </citation>
    <scope>IDENTIFICATION</scope>
    <source>
        <strain evidence="10">CBS 304.34</strain>
    </source>
</reference>
<dbReference type="Proteomes" id="UP000504636">
    <property type="component" value="Unplaced"/>
</dbReference>
<accession>A0A6A6YA62</accession>
<dbReference type="AlphaFoldDB" id="A0A6A6YA62"/>
<dbReference type="InterPro" id="IPR023828">
    <property type="entry name" value="Peptidase_S8_Ser-AS"/>
</dbReference>
<evidence type="ECO:0000313" key="8">
    <source>
        <dbReference type="EMBL" id="KAF2805711.1"/>
    </source>
</evidence>
<feature type="active site" description="Charge relay system" evidence="5">
    <location>
        <position position="210"/>
    </location>
</feature>
<feature type="domain" description="Peptidase S8/S53" evidence="7">
    <location>
        <begin position="150"/>
        <end position="411"/>
    </location>
</feature>
<dbReference type="PROSITE" id="PS00136">
    <property type="entry name" value="SUBTILASE_ASP"/>
    <property type="match status" value="1"/>
</dbReference>
<dbReference type="RefSeq" id="XP_033572675.1">
    <property type="nucleotide sequence ID" value="XM_033712400.1"/>
</dbReference>
<organism evidence="8">
    <name type="scientific">Mytilinidion resinicola</name>
    <dbReference type="NCBI Taxonomy" id="574789"/>
    <lineage>
        <taxon>Eukaryota</taxon>
        <taxon>Fungi</taxon>
        <taxon>Dikarya</taxon>
        <taxon>Ascomycota</taxon>
        <taxon>Pezizomycotina</taxon>
        <taxon>Dothideomycetes</taxon>
        <taxon>Pleosporomycetidae</taxon>
        <taxon>Mytilinidiales</taxon>
        <taxon>Mytilinidiaceae</taxon>
        <taxon>Mytilinidion</taxon>
    </lineage>
</organism>
<dbReference type="PRINTS" id="PR00723">
    <property type="entry name" value="SUBTILISIN"/>
</dbReference>
<dbReference type="OrthoDB" id="206201at2759"/>
<dbReference type="PROSITE" id="PS00138">
    <property type="entry name" value="SUBTILASE_SER"/>
    <property type="match status" value="1"/>
</dbReference>
<dbReference type="GO" id="GO:0006508">
    <property type="term" value="P:proteolysis"/>
    <property type="evidence" value="ECO:0007669"/>
    <property type="project" value="UniProtKB-KW"/>
</dbReference>
<reference evidence="8 10" key="1">
    <citation type="journal article" date="2020" name="Stud. Mycol.">
        <title>101 Dothideomycetes genomes: a test case for predicting lifestyles and emergence of pathogens.</title>
        <authorList>
            <person name="Haridas S."/>
            <person name="Albert R."/>
            <person name="Binder M."/>
            <person name="Bloem J."/>
            <person name="Labutti K."/>
            <person name="Salamov A."/>
            <person name="Andreopoulos B."/>
            <person name="Baker S."/>
            <person name="Barry K."/>
            <person name="Bills G."/>
            <person name="Bluhm B."/>
            <person name="Cannon C."/>
            <person name="Castanera R."/>
            <person name="Culley D."/>
            <person name="Daum C."/>
            <person name="Ezra D."/>
            <person name="Gonzalez J."/>
            <person name="Henrissat B."/>
            <person name="Kuo A."/>
            <person name="Liang C."/>
            <person name="Lipzen A."/>
            <person name="Lutzoni F."/>
            <person name="Magnuson J."/>
            <person name="Mondo S."/>
            <person name="Nolan M."/>
            <person name="Ohm R."/>
            <person name="Pangilinan J."/>
            <person name="Park H.-J."/>
            <person name="Ramirez L."/>
            <person name="Alfaro M."/>
            <person name="Sun H."/>
            <person name="Tritt A."/>
            <person name="Yoshinaga Y."/>
            <person name="Zwiers L.-H."/>
            <person name="Turgeon B."/>
            <person name="Goodwin S."/>
            <person name="Spatafora J."/>
            <person name="Crous P."/>
            <person name="Grigoriev I."/>
        </authorList>
    </citation>
    <scope>NUCLEOTIDE SEQUENCE</scope>
    <source>
        <strain evidence="8 10">CBS 304.34</strain>
    </source>
</reference>
<evidence type="ECO:0000256" key="6">
    <source>
        <dbReference type="RuleBase" id="RU003355"/>
    </source>
</evidence>
<dbReference type="CDD" id="cd00306">
    <property type="entry name" value="Peptidases_S8_S53"/>
    <property type="match status" value="1"/>
</dbReference>
<evidence type="ECO:0000256" key="3">
    <source>
        <dbReference type="ARBA" id="ARBA00022801"/>
    </source>
</evidence>
<feature type="active site" description="Charge relay system" evidence="5">
    <location>
        <position position="393"/>
    </location>
</feature>
<dbReference type="Gene3D" id="3.40.50.200">
    <property type="entry name" value="Peptidase S8/S53 domain"/>
    <property type="match status" value="1"/>
</dbReference>
<dbReference type="SUPFAM" id="SSF52743">
    <property type="entry name" value="Subtilisin-like"/>
    <property type="match status" value="1"/>
</dbReference>
<dbReference type="GeneID" id="54453293"/>
<dbReference type="GO" id="GO:0004252">
    <property type="term" value="F:serine-type endopeptidase activity"/>
    <property type="evidence" value="ECO:0007669"/>
    <property type="project" value="UniProtKB-UniRule"/>
</dbReference>
<protein>
    <submittedName>
        <fullName evidence="8 10">Subtilisin-like protein</fullName>
    </submittedName>
</protein>
<keyword evidence="4 5" id="KW-0720">Serine protease</keyword>
<sequence length="505" mass="56620">MLSSSQRSANASRSLQPQQDDVYVAAQYNALLQLQPLGHAKANQTQDGYGRDVMDTELLDKVTNRSNDLRWNKGVVTWADESPTDSKSGLIYSERRFDEVVSPTAMLSDARIPDKDKRRINDWTVWLNDFKRFRQQILPDAVDPENQQRIRVTVIDTGIDGSHPYMQLKGWRSQDENAITDDQDDPVHLFCDFVEPDSARKHEPIDEDGHGTFIAGILLQAAPDIELSIARIGATRESIKNDIQIGKKIGDAITHAIEEWKTEIISISFGNEDMSWEIRDAIEKAIKQNVIVLAAAGNSGNRKGIPYPAVEDDVFKIFASKSNGYAAGFSPPPSHAPDYSYFIYGDGVVSTWPSSLLEQAKSNGLEVFPYNYEGVEEHSKNASGTWTLLSGTSFATPLAAALVAIIYQFHDVNKSSKSPIRLRHENKSNFKSRKAVRAIFTQMSRTSDKAPYNVLEPARGKDDNFLFRPHKFTGPHKASPLNIWDQTPIQFFSKRLTDILYIANV</sequence>
<evidence type="ECO:0000256" key="1">
    <source>
        <dbReference type="ARBA" id="ARBA00011073"/>
    </source>
</evidence>
<evidence type="ECO:0000259" key="7">
    <source>
        <dbReference type="Pfam" id="PF00082"/>
    </source>
</evidence>
<dbReference type="Pfam" id="PF00082">
    <property type="entry name" value="Peptidase_S8"/>
    <property type="match status" value="1"/>
</dbReference>